<reference evidence="3" key="1">
    <citation type="journal article" date="2017" name="bioRxiv">
        <title>Comparative analysis of the genomes of Stylophora pistillata and Acropora digitifera provides evidence for extensive differences between species of corals.</title>
        <authorList>
            <person name="Voolstra C.R."/>
            <person name="Li Y."/>
            <person name="Liew Y.J."/>
            <person name="Baumgarten S."/>
            <person name="Zoccola D."/>
            <person name="Flot J.-F."/>
            <person name="Tambutte S."/>
            <person name="Allemand D."/>
            <person name="Aranda M."/>
        </authorList>
    </citation>
    <scope>NUCLEOTIDE SEQUENCE [LARGE SCALE GENOMIC DNA]</scope>
</reference>
<dbReference type="InterPro" id="IPR036859">
    <property type="entry name" value="CAP-Gly_dom_sf"/>
</dbReference>
<dbReference type="Proteomes" id="UP000225706">
    <property type="component" value="Unassembled WGS sequence"/>
</dbReference>
<comment type="caution">
    <text evidence="2">The sequence shown here is derived from an EMBL/GenBank/DDBJ whole genome shotgun (WGS) entry which is preliminary data.</text>
</comment>
<organism evidence="2 3">
    <name type="scientific">Stylophora pistillata</name>
    <name type="common">Smooth cauliflower coral</name>
    <dbReference type="NCBI Taxonomy" id="50429"/>
    <lineage>
        <taxon>Eukaryota</taxon>
        <taxon>Metazoa</taxon>
        <taxon>Cnidaria</taxon>
        <taxon>Anthozoa</taxon>
        <taxon>Hexacorallia</taxon>
        <taxon>Scleractinia</taxon>
        <taxon>Astrocoeniina</taxon>
        <taxon>Pocilloporidae</taxon>
        <taxon>Stylophora</taxon>
    </lineage>
</organism>
<evidence type="ECO:0000313" key="3">
    <source>
        <dbReference type="Proteomes" id="UP000225706"/>
    </source>
</evidence>
<name>A0A2B4RA40_STYPI</name>
<evidence type="ECO:0000256" key="1">
    <source>
        <dbReference type="SAM" id="MobiDB-lite"/>
    </source>
</evidence>
<sequence>MTKDVNQSRKIEQLMSSFNDQSQQLNYQSQQIACLTSTAQGLVQQIERLKGLDRHQAVQMNKTTYEAKGGPNKKGVTNVKVKEGDTVKQGFKPKSINDVEIGMKVLFRGGLCNMRFRETVKYVGPLSEALFTRRDCLGVELDPDKELPASIYSGSNGIHDGKMYFTCPVSRCKDPPHDNLSDYLQRLIEKTEQFLRRMRWKSPLLSQPDTSSPSKETYGFNSTKNPPPIEELKGFEDDMLKMIQSVKFKQVNNPFLNKLKEDTDRIKNEPKLLIAADKTTNFYKLEPSTYNDLLEKNITKSYKKTQPETTKAIHKENKDIATKLGIDDRVDTTADKDAFITLKDHKPNFANIGWTGTTLHSARTSAPISDTNSSA</sequence>
<dbReference type="EMBL" id="LSMT01001069">
    <property type="protein sequence ID" value="PFX13102.1"/>
    <property type="molecule type" value="Genomic_DNA"/>
</dbReference>
<protein>
    <recommendedName>
        <fullName evidence="4">CAP-Gly domain-containing protein</fullName>
    </recommendedName>
</protein>
<dbReference type="OrthoDB" id="5970526at2759"/>
<proteinExistence type="predicted"/>
<feature type="region of interest" description="Disordered" evidence="1">
    <location>
        <begin position="205"/>
        <end position="228"/>
    </location>
</feature>
<dbReference type="AlphaFoldDB" id="A0A2B4RA40"/>
<feature type="compositionally biased region" description="Polar residues" evidence="1">
    <location>
        <begin position="205"/>
        <end position="224"/>
    </location>
</feature>
<dbReference type="Gene3D" id="2.30.30.190">
    <property type="entry name" value="CAP Gly-rich-like domain"/>
    <property type="match status" value="1"/>
</dbReference>
<dbReference type="SUPFAM" id="SSF74924">
    <property type="entry name" value="Cap-Gly domain"/>
    <property type="match status" value="1"/>
</dbReference>
<accession>A0A2B4RA40</accession>
<gene>
    <name evidence="2" type="ORF">AWC38_SpisGene22838</name>
</gene>
<evidence type="ECO:0008006" key="4">
    <source>
        <dbReference type="Google" id="ProtNLM"/>
    </source>
</evidence>
<evidence type="ECO:0000313" key="2">
    <source>
        <dbReference type="EMBL" id="PFX13102.1"/>
    </source>
</evidence>
<keyword evidence="3" id="KW-1185">Reference proteome</keyword>